<dbReference type="InterPro" id="IPR001119">
    <property type="entry name" value="SLH_dom"/>
</dbReference>
<evidence type="ECO:0000313" key="6">
    <source>
        <dbReference type="Proteomes" id="UP000183995"/>
    </source>
</evidence>
<evidence type="ECO:0000256" key="2">
    <source>
        <dbReference type="ARBA" id="ARBA00022737"/>
    </source>
</evidence>
<name>A0A1M5WTQ2_9FIRM</name>
<dbReference type="GO" id="GO:0006508">
    <property type="term" value="P:proteolysis"/>
    <property type="evidence" value="ECO:0007669"/>
    <property type="project" value="UniProtKB-KW"/>
</dbReference>
<feature type="domain" description="SLH" evidence="4">
    <location>
        <begin position="158"/>
        <end position="222"/>
    </location>
</feature>
<dbReference type="Proteomes" id="UP000183995">
    <property type="component" value="Unassembled WGS sequence"/>
</dbReference>
<dbReference type="Pfam" id="PF13365">
    <property type="entry name" value="Trypsin_2"/>
    <property type="match status" value="1"/>
</dbReference>
<proteinExistence type="predicted"/>
<dbReference type="AlphaFoldDB" id="A0A1M5WTQ2"/>
<dbReference type="InterPro" id="IPR009003">
    <property type="entry name" value="Peptidase_S1_PA"/>
</dbReference>
<gene>
    <name evidence="5" type="ORF">SAMN02745823_01377</name>
</gene>
<dbReference type="PRINTS" id="PR00834">
    <property type="entry name" value="PROTEASES2C"/>
</dbReference>
<feature type="domain" description="SLH" evidence="4">
    <location>
        <begin position="39"/>
        <end position="102"/>
    </location>
</feature>
<dbReference type="GO" id="GO:0004252">
    <property type="term" value="F:serine-type endopeptidase activity"/>
    <property type="evidence" value="ECO:0007669"/>
    <property type="project" value="InterPro"/>
</dbReference>
<protein>
    <submittedName>
        <fullName evidence="5">S-layer homology domain-containing protein</fullName>
    </submittedName>
</protein>
<dbReference type="PROSITE" id="PS51272">
    <property type="entry name" value="SLH"/>
    <property type="match status" value="2"/>
</dbReference>
<dbReference type="STRING" id="1123282.SAMN02745823_01377"/>
<keyword evidence="1" id="KW-0645">Protease</keyword>
<sequence>MKKRIASVLLVLILAIGVLPAAALASGGLGNFVRVNTYQSGLFTDVASSQWYTPYVQAGFEYGLIDGTTTSTYAPGEHLTIAEAVKLAACLHSVYTTGRADFTASVPWYRPYADYALKNGIISEDYADYNAQATRSDFAQILAKALPEEALTVKNSVEDNAIPDVPFSYTYAPAVYTLYRAGVLVGSDAQGHFLPNNDITRAEVAAIVTRMANASFRQSVTLRLDLTTTQIFEKCAPAVFFIKLFDIKGTAIKTGSGFFIDENGLAVTNFHVINGAASAVVTTADGKEYDVAGVYDYSKEKDLALIKVDGGGFPYLQTEDSGAPVTGDDVYAIGSPLGFKNTISTGIISSASRDVEGRNYIQTTAAISSGSSGGALLNRSGKVIGVTTATASGAQNINLALPIATLKDFGATKLVTLKSILPDTKYYAEHYPVPDFGAYAGAPVYQDDEFGTTYYYKVSDLSKTIEDALNGYAGLLDDNCFQFYGYAIENGQIITYYINAAYGITMTFSDVDLDGTECIRVQIF</sequence>
<accession>A0A1M5WTQ2</accession>
<dbReference type="EMBL" id="FQXV01000004">
    <property type="protein sequence ID" value="SHH90939.1"/>
    <property type="molecule type" value="Genomic_DNA"/>
</dbReference>
<organism evidence="5 6">
    <name type="scientific">Sporobacter termitidis DSM 10068</name>
    <dbReference type="NCBI Taxonomy" id="1123282"/>
    <lineage>
        <taxon>Bacteria</taxon>
        <taxon>Bacillati</taxon>
        <taxon>Bacillota</taxon>
        <taxon>Clostridia</taxon>
        <taxon>Eubacteriales</taxon>
        <taxon>Oscillospiraceae</taxon>
        <taxon>Sporobacter</taxon>
    </lineage>
</organism>
<keyword evidence="6" id="KW-1185">Reference proteome</keyword>
<evidence type="ECO:0000313" key="5">
    <source>
        <dbReference type="EMBL" id="SHH90939.1"/>
    </source>
</evidence>
<dbReference type="RefSeq" id="WP_073077079.1">
    <property type="nucleotide sequence ID" value="NZ_FQXV01000004.1"/>
</dbReference>
<dbReference type="InterPro" id="IPR001940">
    <property type="entry name" value="Peptidase_S1C"/>
</dbReference>
<evidence type="ECO:0000259" key="4">
    <source>
        <dbReference type="PROSITE" id="PS51272"/>
    </source>
</evidence>
<dbReference type="InterPro" id="IPR051201">
    <property type="entry name" value="Chloro_Bact_Ser_Proteases"/>
</dbReference>
<reference evidence="5 6" key="1">
    <citation type="submission" date="2016-11" db="EMBL/GenBank/DDBJ databases">
        <authorList>
            <person name="Jaros S."/>
            <person name="Januszkiewicz K."/>
            <person name="Wedrychowicz H."/>
        </authorList>
    </citation>
    <scope>NUCLEOTIDE SEQUENCE [LARGE SCALE GENOMIC DNA]</scope>
    <source>
        <strain evidence="5 6">DSM 10068</strain>
    </source>
</reference>
<dbReference type="PANTHER" id="PTHR43343:SF3">
    <property type="entry name" value="PROTEASE DO-LIKE 8, CHLOROPLASTIC"/>
    <property type="match status" value="1"/>
</dbReference>
<dbReference type="Gene3D" id="2.40.10.120">
    <property type="match status" value="1"/>
</dbReference>
<evidence type="ECO:0000256" key="1">
    <source>
        <dbReference type="ARBA" id="ARBA00022670"/>
    </source>
</evidence>
<dbReference type="SUPFAM" id="SSF50494">
    <property type="entry name" value="Trypsin-like serine proteases"/>
    <property type="match status" value="1"/>
</dbReference>
<keyword evidence="2" id="KW-0677">Repeat</keyword>
<dbReference type="PANTHER" id="PTHR43343">
    <property type="entry name" value="PEPTIDASE S12"/>
    <property type="match status" value="1"/>
</dbReference>
<keyword evidence="3" id="KW-0378">Hydrolase</keyword>
<dbReference type="OrthoDB" id="1837292at2"/>
<dbReference type="Pfam" id="PF00395">
    <property type="entry name" value="SLH"/>
    <property type="match status" value="2"/>
</dbReference>
<evidence type="ECO:0000256" key="3">
    <source>
        <dbReference type="ARBA" id="ARBA00022801"/>
    </source>
</evidence>